<dbReference type="GO" id="GO:0046872">
    <property type="term" value="F:metal ion binding"/>
    <property type="evidence" value="ECO:0007669"/>
    <property type="project" value="InterPro"/>
</dbReference>
<protein>
    <recommendedName>
        <fullName evidence="2">ATP-grasp domain-containing protein</fullName>
    </recommendedName>
</protein>
<accession>A0A1E5TB08</accession>
<dbReference type="Gene3D" id="3.30.1490.20">
    <property type="entry name" value="ATP-grasp fold, A domain"/>
    <property type="match status" value="1"/>
</dbReference>
<dbReference type="EMBL" id="MDJD01000034">
    <property type="protein sequence ID" value="OEK08549.1"/>
    <property type="molecule type" value="Genomic_DNA"/>
</dbReference>
<dbReference type="RefSeq" id="WP_069830056.1">
    <property type="nucleotide sequence ID" value="NZ_MDJD01000034.1"/>
</dbReference>
<dbReference type="STRING" id="1849968.A8C32_03600"/>
<keyword evidence="1" id="KW-0547">Nucleotide-binding</keyword>
<dbReference type="Proteomes" id="UP000095713">
    <property type="component" value="Unassembled WGS sequence"/>
</dbReference>
<reference evidence="3 4" key="1">
    <citation type="submission" date="2016-05" db="EMBL/GenBank/DDBJ databases">
        <title>Draft Genome Sequence of Algibacter sp. Strain SK-16 Isolated from the Surface Water of Aburatsubo Inlet.</title>
        <authorList>
            <person name="Wong S.-K."/>
            <person name="Yoshizawa S."/>
            <person name="Nakajima Y."/>
            <person name="Ogura Y."/>
            <person name="Tetsuya H."/>
            <person name="Hamasaki K."/>
        </authorList>
    </citation>
    <scope>NUCLEOTIDE SEQUENCE [LARGE SCALE GENOMIC DNA]</scope>
    <source>
        <strain evidence="3 4">SK-16</strain>
    </source>
</reference>
<comment type="caution">
    <text evidence="3">The sequence shown here is derived from an EMBL/GenBank/DDBJ whole genome shotgun (WGS) entry which is preliminary data.</text>
</comment>
<keyword evidence="4" id="KW-1185">Reference proteome</keyword>
<dbReference type="Gene3D" id="3.40.50.20">
    <property type="match status" value="1"/>
</dbReference>
<dbReference type="Pfam" id="PF02655">
    <property type="entry name" value="ATP-grasp_3"/>
    <property type="match status" value="1"/>
</dbReference>
<dbReference type="GO" id="GO:0005524">
    <property type="term" value="F:ATP binding"/>
    <property type="evidence" value="ECO:0007669"/>
    <property type="project" value="UniProtKB-UniRule"/>
</dbReference>
<evidence type="ECO:0000256" key="1">
    <source>
        <dbReference type="PROSITE-ProRule" id="PRU00409"/>
    </source>
</evidence>
<proteinExistence type="predicted"/>
<keyword evidence="1" id="KW-0067">ATP-binding</keyword>
<dbReference type="PROSITE" id="PS50975">
    <property type="entry name" value="ATP_GRASP"/>
    <property type="match status" value="1"/>
</dbReference>
<gene>
    <name evidence="3" type="ORF">A8C32_03600</name>
</gene>
<evidence type="ECO:0000313" key="4">
    <source>
        <dbReference type="Proteomes" id="UP000095713"/>
    </source>
</evidence>
<sequence length="372" mass="42961">MIDRKISILIPDGEAPVLMIVLNCLSEARGIKIHVMSNDKDIPMKHSKNVDKFSYYPKTDSETDLIDNINKEVEKYNIDLILPIFEDSIGIILKHKNLINSIDKLALLPSYANFNIANNKGNLTKLLEKNNLPYPKSKIIEKNIPFDIKEIRYPVLVKPVEGIGGGLGIYVYKDEKEFTEFLNSDKFNCTYLAQDYVEGYDIDCSVLCKNGEIKAYTIQKANMHGVSKFEPQYGIEFLKEDVLYGIIKQLMKTLNWSGVAHIDMRYDKNTNEFKIIEVNPRFWGSVEASLLAGVNFPYLYCAASLNYNFDIPKYNFIKYLNMKGLIKSIKNNKSNLFKFNFILKNTPLKYSIKDPMPTLYRFNRFILRKIKS</sequence>
<evidence type="ECO:0000313" key="3">
    <source>
        <dbReference type="EMBL" id="OEK08549.1"/>
    </source>
</evidence>
<name>A0A1E5TB08_9FLAO</name>
<dbReference type="Gene3D" id="3.30.470.20">
    <property type="entry name" value="ATP-grasp fold, B domain"/>
    <property type="match status" value="1"/>
</dbReference>
<dbReference type="InterPro" id="IPR003806">
    <property type="entry name" value="ATP-grasp_PylC-type"/>
</dbReference>
<organism evidence="3 4">
    <name type="scientific">Flavivirga aquatica</name>
    <dbReference type="NCBI Taxonomy" id="1849968"/>
    <lineage>
        <taxon>Bacteria</taxon>
        <taxon>Pseudomonadati</taxon>
        <taxon>Bacteroidota</taxon>
        <taxon>Flavobacteriia</taxon>
        <taxon>Flavobacteriales</taxon>
        <taxon>Flavobacteriaceae</taxon>
        <taxon>Flavivirga</taxon>
    </lineage>
</organism>
<evidence type="ECO:0000259" key="2">
    <source>
        <dbReference type="PROSITE" id="PS50975"/>
    </source>
</evidence>
<dbReference type="SUPFAM" id="SSF56059">
    <property type="entry name" value="Glutathione synthetase ATP-binding domain-like"/>
    <property type="match status" value="1"/>
</dbReference>
<dbReference type="InterPro" id="IPR013815">
    <property type="entry name" value="ATP_grasp_subdomain_1"/>
</dbReference>
<dbReference type="OrthoDB" id="9803907at2"/>
<dbReference type="InterPro" id="IPR011761">
    <property type="entry name" value="ATP-grasp"/>
</dbReference>
<feature type="domain" description="ATP-grasp" evidence="2">
    <location>
        <begin position="124"/>
        <end position="305"/>
    </location>
</feature>
<dbReference type="AlphaFoldDB" id="A0A1E5TB08"/>